<protein>
    <submittedName>
        <fullName evidence="2">Uncharacterized protein</fullName>
    </submittedName>
</protein>
<feature type="region of interest" description="Disordered" evidence="1">
    <location>
        <begin position="193"/>
        <end position="212"/>
    </location>
</feature>
<dbReference type="EMBL" id="NHYE01000872">
    <property type="protein sequence ID" value="PPR02116.1"/>
    <property type="molecule type" value="Genomic_DNA"/>
</dbReference>
<dbReference type="AlphaFoldDB" id="A0A409YGH0"/>
<keyword evidence="3" id="KW-1185">Reference proteome</keyword>
<feature type="region of interest" description="Disordered" evidence="1">
    <location>
        <begin position="441"/>
        <end position="474"/>
    </location>
</feature>
<sequence length="474" mass="52362">MKAHSDSKKNARQRERAFLPLIRAFQVYGLPHGNPTNPTTNTAAESALARGVHHPTFHATTPSFSMFDPRFDNSRPTRQVPTSNGAPSVDKIDNFMRNQRSKQIAQDLQILSDARRVIAKTQNPPPANEAHTVQLPLPGRQSAFSPQIGGPALQLQERSVEQDRRDTVDRATWYIRHQRPALALACLQASLRHTSGSSEQTPQPARIQRQHTSNAIAPNQTSFPTSWKGHYSNPDWSSRSSPSFPNAYTNARRYSTMLFQTDGTAAEGHQIDADQRANEEIAFSIETVNRGPLETAVQQDQHLRGHGLEGFPYRPSNPQTSFAASTFDNLEEEPTTTTTPVPACTDETPLINQSPAYDEESSSGSSYDEDEGEDEGEAYHSNGGNTDAPHFLHVVQATEHKPFGGSTPTLADDHHEMHRSTDDSSPVIIQAVPSWKISNYSSLSNWDGSQPDFSPGPTNRRAQNQARSHSSPTY</sequence>
<accession>A0A409YGH0</accession>
<comment type="caution">
    <text evidence="2">The sequence shown here is derived from an EMBL/GenBank/DDBJ whole genome shotgun (WGS) entry which is preliminary data.</text>
</comment>
<dbReference type="Proteomes" id="UP000284706">
    <property type="component" value="Unassembled WGS sequence"/>
</dbReference>
<feature type="compositionally biased region" description="Acidic residues" evidence="1">
    <location>
        <begin position="357"/>
        <end position="376"/>
    </location>
</feature>
<name>A0A409YGH0_9AGAR</name>
<feature type="compositionally biased region" description="Polar residues" evidence="1">
    <location>
        <begin position="193"/>
        <end position="203"/>
    </location>
</feature>
<feature type="compositionally biased region" description="Low complexity" evidence="1">
    <location>
        <begin position="335"/>
        <end position="348"/>
    </location>
</feature>
<feature type="compositionally biased region" description="Low complexity" evidence="1">
    <location>
        <begin position="232"/>
        <end position="243"/>
    </location>
</feature>
<evidence type="ECO:0000313" key="3">
    <source>
        <dbReference type="Proteomes" id="UP000284706"/>
    </source>
</evidence>
<evidence type="ECO:0000313" key="2">
    <source>
        <dbReference type="EMBL" id="PPR02116.1"/>
    </source>
</evidence>
<dbReference type="InParanoid" id="A0A409YGH0"/>
<proteinExistence type="predicted"/>
<feature type="region of interest" description="Disordered" evidence="1">
    <location>
        <begin position="330"/>
        <end position="427"/>
    </location>
</feature>
<feature type="region of interest" description="Disordered" evidence="1">
    <location>
        <begin position="217"/>
        <end position="243"/>
    </location>
</feature>
<gene>
    <name evidence="2" type="ORF">CVT26_008846</name>
</gene>
<feature type="compositionally biased region" description="Basic and acidic residues" evidence="1">
    <location>
        <begin position="411"/>
        <end position="422"/>
    </location>
</feature>
<organism evidence="2 3">
    <name type="scientific">Gymnopilus dilepis</name>
    <dbReference type="NCBI Taxonomy" id="231916"/>
    <lineage>
        <taxon>Eukaryota</taxon>
        <taxon>Fungi</taxon>
        <taxon>Dikarya</taxon>
        <taxon>Basidiomycota</taxon>
        <taxon>Agaricomycotina</taxon>
        <taxon>Agaricomycetes</taxon>
        <taxon>Agaricomycetidae</taxon>
        <taxon>Agaricales</taxon>
        <taxon>Agaricineae</taxon>
        <taxon>Hymenogastraceae</taxon>
        <taxon>Gymnopilus</taxon>
    </lineage>
</organism>
<evidence type="ECO:0000256" key="1">
    <source>
        <dbReference type="SAM" id="MobiDB-lite"/>
    </source>
</evidence>
<reference evidence="2 3" key="1">
    <citation type="journal article" date="2018" name="Evol. Lett.">
        <title>Horizontal gene cluster transfer increased hallucinogenic mushroom diversity.</title>
        <authorList>
            <person name="Reynolds H.T."/>
            <person name="Vijayakumar V."/>
            <person name="Gluck-Thaler E."/>
            <person name="Korotkin H.B."/>
            <person name="Matheny P.B."/>
            <person name="Slot J.C."/>
        </authorList>
    </citation>
    <scope>NUCLEOTIDE SEQUENCE [LARGE SCALE GENOMIC DNA]</scope>
    <source>
        <strain evidence="2 3">SRW20</strain>
    </source>
</reference>